<dbReference type="PANTHER" id="PTHR33164:SF64">
    <property type="entry name" value="TRANSCRIPTIONAL REGULATOR SLYA"/>
    <property type="match status" value="1"/>
</dbReference>
<dbReference type="InterPro" id="IPR036388">
    <property type="entry name" value="WH-like_DNA-bd_sf"/>
</dbReference>
<proteinExistence type="predicted"/>
<comment type="caution">
    <text evidence="5">The sequence shown here is derived from an EMBL/GenBank/DDBJ whole genome shotgun (WGS) entry which is preliminary data.</text>
</comment>
<evidence type="ECO:0000259" key="4">
    <source>
        <dbReference type="PROSITE" id="PS50995"/>
    </source>
</evidence>
<dbReference type="PROSITE" id="PS50995">
    <property type="entry name" value="HTH_MARR_2"/>
    <property type="match status" value="1"/>
</dbReference>
<keyword evidence="2" id="KW-0238">DNA-binding</keyword>
<sequence>MSKSEISPNKPYDTVPSDERFHLSNRLLFRFFKTANCMHTAGTKWTSELKLTSQQWSVIGALARPGHEEGVSVNELSEFLLVSRQNVNGLLLRLEHHGISQRVPDPRDGRAKLVQLTPQGWVIWKQLINRISEFYDVALVNFTTEELVQFQHFIDKLQRNLGTI</sequence>
<dbReference type="AlphaFoldDB" id="A0A845MHY1"/>
<dbReference type="GO" id="GO:0003700">
    <property type="term" value="F:DNA-binding transcription factor activity"/>
    <property type="evidence" value="ECO:0007669"/>
    <property type="project" value="InterPro"/>
</dbReference>
<dbReference type="Pfam" id="PF12802">
    <property type="entry name" value="MarR_2"/>
    <property type="match status" value="1"/>
</dbReference>
<name>A0A845MHY1_9PROT</name>
<keyword evidence="3" id="KW-0804">Transcription</keyword>
<dbReference type="InterPro" id="IPR036390">
    <property type="entry name" value="WH_DNA-bd_sf"/>
</dbReference>
<evidence type="ECO:0000313" key="5">
    <source>
        <dbReference type="EMBL" id="MZR23232.1"/>
    </source>
</evidence>
<dbReference type="GO" id="GO:0006950">
    <property type="term" value="P:response to stress"/>
    <property type="evidence" value="ECO:0007669"/>
    <property type="project" value="TreeGrafter"/>
</dbReference>
<evidence type="ECO:0000313" key="6">
    <source>
        <dbReference type="Proteomes" id="UP000445696"/>
    </source>
</evidence>
<evidence type="ECO:0000256" key="1">
    <source>
        <dbReference type="ARBA" id="ARBA00023015"/>
    </source>
</evidence>
<dbReference type="InterPro" id="IPR039422">
    <property type="entry name" value="MarR/SlyA-like"/>
</dbReference>
<dbReference type="SUPFAM" id="SSF46785">
    <property type="entry name" value="Winged helix' DNA-binding domain"/>
    <property type="match status" value="1"/>
</dbReference>
<protein>
    <submittedName>
        <fullName evidence="5">MarR family transcriptional regulator</fullName>
    </submittedName>
</protein>
<dbReference type="SMART" id="SM00347">
    <property type="entry name" value="HTH_MARR"/>
    <property type="match status" value="1"/>
</dbReference>
<keyword evidence="1" id="KW-0805">Transcription regulation</keyword>
<feature type="domain" description="HTH marR-type" evidence="4">
    <location>
        <begin position="24"/>
        <end position="159"/>
    </location>
</feature>
<organism evidence="5 6">
    <name type="scientific">Sneathiella chungangensis</name>
    <dbReference type="NCBI Taxonomy" id="1418234"/>
    <lineage>
        <taxon>Bacteria</taxon>
        <taxon>Pseudomonadati</taxon>
        <taxon>Pseudomonadota</taxon>
        <taxon>Alphaproteobacteria</taxon>
        <taxon>Sneathiellales</taxon>
        <taxon>Sneathiellaceae</taxon>
        <taxon>Sneathiella</taxon>
    </lineage>
</organism>
<dbReference type="Proteomes" id="UP000445696">
    <property type="component" value="Unassembled WGS sequence"/>
</dbReference>
<dbReference type="EMBL" id="WTVA01000014">
    <property type="protein sequence ID" value="MZR23232.1"/>
    <property type="molecule type" value="Genomic_DNA"/>
</dbReference>
<keyword evidence="6" id="KW-1185">Reference proteome</keyword>
<dbReference type="OrthoDB" id="511972at2"/>
<dbReference type="RefSeq" id="WP_161339696.1">
    <property type="nucleotide sequence ID" value="NZ_JBHSDG010000003.1"/>
</dbReference>
<evidence type="ECO:0000256" key="3">
    <source>
        <dbReference type="ARBA" id="ARBA00023163"/>
    </source>
</evidence>
<gene>
    <name evidence="5" type="ORF">GQF03_12920</name>
</gene>
<dbReference type="PANTHER" id="PTHR33164">
    <property type="entry name" value="TRANSCRIPTIONAL REGULATOR, MARR FAMILY"/>
    <property type="match status" value="1"/>
</dbReference>
<dbReference type="GO" id="GO:0003677">
    <property type="term" value="F:DNA binding"/>
    <property type="evidence" value="ECO:0007669"/>
    <property type="project" value="UniProtKB-KW"/>
</dbReference>
<evidence type="ECO:0000256" key="2">
    <source>
        <dbReference type="ARBA" id="ARBA00023125"/>
    </source>
</evidence>
<dbReference type="Gene3D" id="1.10.10.10">
    <property type="entry name" value="Winged helix-like DNA-binding domain superfamily/Winged helix DNA-binding domain"/>
    <property type="match status" value="1"/>
</dbReference>
<reference evidence="5 6" key="1">
    <citation type="journal article" date="2014" name="Int. J. Syst. Evol. Microbiol.">
        <title>Sneathiella chungangensis sp. nov., isolated from a marine sand, and emended description of the genus Sneathiella.</title>
        <authorList>
            <person name="Siamphan C."/>
            <person name="Kim H."/>
            <person name="Lee J.S."/>
            <person name="Kim W."/>
        </authorList>
    </citation>
    <scope>NUCLEOTIDE SEQUENCE [LARGE SCALE GENOMIC DNA]</scope>
    <source>
        <strain evidence="5 6">KCTC 32476</strain>
    </source>
</reference>
<accession>A0A845MHY1</accession>
<dbReference type="InterPro" id="IPR000835">
    <property type="entry name" value="HTH_MarR-typ"/>
</dbReference>
<dbReference type="PRINTS" id="PR00598">
    <property type="entry name" value="HTHMARR"/>
</dbReference>